<evidence type="ECO:0000313" key="2">
    <source>
        <dbReference type="EMBL" id="GBM16982.1"/>
    </source>
</evidence>
<dbReference type="EMBL" id="BGPR01167012">
    <property type="protein sequence ID" value="GBM16994.1"/>
    <property type="molecule type" value="Genomic_DNA"/>
</dbReference>
<accession>A0A4Y2DJP3</accession>
<dbReference type="Proteomes" id="UP000499080">
    <property type="component" value="Unassembled WGS sequence"/>
</dbReference>
<reference evidence="2 4" key="1">
    <citation type="journal article" date="2019" name="Sci. Rep.">
        <title>Orb-weaving spider Araneus ventricosus genome elucidates the spidroin gene catalogue.</title>
        <authorList>
            <person name="Kono N."/>
            <person name="Nakamura H."/>
            <person name="Ohtoshi R."/>
            <person name="Moran D.A.P."/>
            <person name="Shinohara A."/>
            <person name="Yoshida Y."/>
            <person name="Fujiwara M."/>
            <person name="Mori M."/>
            <person name="Tomita M."/>
            <person name="Arakawa K."/>
        </authorList>
    </citation>
    <scope>NUCLEOTIDE SEQUENCE [LARGE SCALE GENOMIC DNA]</scope>
</reference>
<protein>
    <submittedName>
        <fullName evidence="2">Uncharacterized protein</fullName>
    </submittedName>
</protein>
<dbReference type="OrthoDB" id="6617942at2759"/>
<sequence length="132" mass="15215">MSVSQLATTQIWRLTKLRKEKAKIRFQALSEAKALPLKGLYFDGRKDFTLIEERVDTKRYTIKAKEEHLCFIEELGSICITHLSSSFHFLSIIIFKFPRLLSDILKGSQEIFLSFWQLAVTAHLLISDGNPV</sequence>
<keyword evidence="4" id="KW-1185">Reference proteome</keyword>
<evidence type="ECO:0000313" key="1">
    <source>
        <dbReference type="EMBL" id="GBM16975.1"/>
    </source>
</evidence>
<evidence type="ECO:0000313" key="4">
    <source>
        <dbReference type="Proteomes" id="UP000499080"/>
    </source>
</evidence>
<dbReference type="EMBL" id="BGPR01167009">
    <property type="protein sequence ID" value="GBM16975.1"/>
    <property type="molecule type" value="Genomic_DNA"/>
</dbReference>
<comment type="caution">
    <text evidence="2">The sequence shown here is derived from an EMBL/GenBank/DDBJ whole genome shotgun (WGS) entry which is preliminary data.</text>
</comment>
<gene>
    <name evidence="3" type="ORF">AVEN_190167_1</name>
    <name evidence="1" type="ORF">AVEN_4798_1</name>
    <name evidence="2" type="ORF">AVEN_7486_1</name>
</gene>
<name>A0A4Y2DJP3_ARAVE</name>
<dbReference type="EMBL" id="BGPR01167010">
    <property type="protein sequence ID" value="GBM16982.1"/>
    <property type="molecule type" value="Genomic_DNA"/>
</dbReference>
<proteinExistence type="predicted"/>
<organism evidence="2 4">
    <name type="scientific">Araneus ventricosus</name>
    <name type="common">Orbweaver spider</name>
    <name type="synonym">Epeira ventricosa</name>
    <dbReference type="NCBI Taxonomy" id="182803"/>
    <lineage>
        <taxon>Eukaryota</taxon>
        <taxon>Metazoa</taxon>
        <taxon>Ecdysozoa</taxon>
        <taxon>Arthropoda</taxon>
        <taxon>Chelicerata</taxon>
        <taxon>Arachnida</taxon>
        <taxon>Araneae</taxon>
        <taxon>Araneomorphae</taxon>
        <taxon>Entelegynae</taxon>
        <taxon>Araneoidea</taxon>
        <taxon>Araneidae</taxon>
        <taxon>Araneus</taxon>
    </lineage>
</organism>
<evidence type="ECO:0000313" key="3">
    <source>
        <dbReference type="EMBL" id="GBM16994.1"/>
    </source>
</evidence>
<dbReference type="AlphaFoldDB" id="A0A4Y2DJP3"/>